<proteinExistence type="predicted"/>
<keyword evidence="2" id="KW-1185">Reference proteome</keyword>
<accession>A0AAV7RY23</accession>
<reference evidence="1" key="1">
    <citation type="journal article" date="2022" name="bioRxiv">
        <title>Sequencing and chromosome-scale assembly of the giantPleurodeles waltlgenome.</title>
        <authorList>
            <person name="Brown T."/>
            <person name="Elewa A."/>
            <person name="Iarovenko S."/>
            <person name="Subramanian E."/>
            <person name="Araus A.J."/>
            <person name="Petzold A."/>
            <person name="Susuki M."/>
            <person name="Suzuki K.-i.T."/>
            <person name="Hayashi T."/>
            <person name="Toyoda A."/>
            <person name="Oliveira C."/>
            <person name="Osipova E."/>
            <person name="Leigh N.D."/>
            <person name="Simon A."/>
            <person name="Yun M.H."/>
        </authorList>
    </citation>
    <scope>NUCLEOTIDE SEQUENCE</scope>
    <source>
        <strain evidence="1">20211129_DDA</strain>
        <tissue evidence="1">Liver</tissue>
    </source>
</reference>
<dbReference type="AlphaFoldDB" id="A0AAV7RY23"/>
<dbReference type="InterPro" id="IPR038765">
    <property type="entry name" value="Papain-like_cys_pep_sf"/>
</dbReference>
<evidence type="ECO:0000313" key="1">
    <source>
        <dbReference type="EMBL" id="KAJ1157347.1"/>
    </source>
</evidence>
<name>A0AAV7RY23_PLEWA</name>
<dbReference type="Proteomes" id="UP001066276">
    <property type="component" value="Chromosome 5"/>
</dbReference>
<organism evidence="1 2">
    <name type="scientific">Pleurodeles waltl</name>
    <name type="common">Iberian ribbed newt</name>
    <dbReference type="NCBI Taxonomy" id="8319"/>
    <lineage>
        <taxon>Eukaryota</taxon>
        <taxon>Metazoa</taxon>
        <taxon>Chordata</taxon>
        <taxon>Craniata</taxon>
        <taxon>Vertebrata</taxon>
        <taxon>Euteleostomi</taxon>
        <taxon>Amphibia</taxon>
        <taxon>Batrachia</taxon>
        <taxon>Caudata</taxon>
        <taxon>Salamandroidea</taxon>
        <taxon>Salamandridae</taxon>
        <taxon>Pleurodelinae</taxon>
        <taxon>Pleurodeles</taxon>
    </lineage>
</organism>
<comment type="caution">
    <text evidence="1">The sequence shown here is derived from an EMBL/GenBank/DDBJ whole genome shotgun (WGS) entry which is preliminary data.</text>
</comment>
<evidence type="ECO:0000313" key="2">
    <source>
        <dbReference type="Proteomes" id="UP001066276"/>
    </source>
</evidence>
<sequence>MNTSGTTLVLFLRQHPLCTITGLHVGGELQTLGTVKQNISSLKDIHKESIVYVPRVVGGSSPEKGNHFILWVLNGKTNIIQVFDSLGIYNSIEDYDMNILCNIFNSESCGVFVCTVEKFASVPQETELHTEQLTPKGDTVGAAERVFEKSKTRKSLVQRIDGTGCMATKVMVCLYQESDDLKKKLRNSLKISGIENLLTEDEMKEYSNNVIKGKKKSHRMFLFSNPTFIRKLKQDLKMRMTIFNENDARRLMEQIKQVPRFSLCCRNTPLMIDVLLPEITIKLLQKIEGLNRYEAELVLMRGYLRPSDEDELVEVQTMKKVKRDALK</sequence>
<dbReference type="EMBL" id="JANPWB010000009">
    <property type="protein sequence ID" value="KAJ1157347.1"/>
    <property type="molecule type" value="Genomic_DNA"/>
</dbReference>
<gene>
    <name evidence="1" type="ORF">NDU88_010061</name>
</gene>
<dbReference type="SUPFAM" id="SSF54001">
    <property type="entry name" value="Cysteine proteinases"/>
    <property type="match status" value="1"/>
</dbReference>
<protein>
    <submittedName>
        <fullName evidence="1">Uncharacterized protein</fullName>
    </submittedName>
</protein>